<proteinExistence type="predicted"/>
<evidence type="ECO:0000313" key="1">
    <source>
        <dbReference type="EMBL" id="MPM95174.1"/>
    </source>
</evidence>
<comment type="caution">
    <text evidence="1">The sequence shown here is derived from an EMBL/GenBank/DDBJ whole genome shotgun (WGS) entry which is preliminary data.</text>
</comment>
<name>A0A645E060_9ZZZZ</name>
<dbReference type="EMBL" id="VSSQ01041697">
    <property type="protein sequence ID" value="MPM95174.1"/>
    <property type="molecule type" value="Genomic_DNA"/>
</dbReference>
<dbReference type="AlphaFoldDB" id="A0A645E060"/>
<organism evidence="1">
    <name type="scientific">bioreactor metagenome</name>
    <dbReference type="NCBI Taxonomy" id="1076179"/>
    <lineage>
        <taxon>unclassified sequences</taxon>
        <taxon>metagenomes</taxon>
        <taxon>ecological metagenomes</taxon>
    </lineage>
</organism>
<accession>A0A645E060</accession>
<sequence length="62" mass="7433">MQYPQIRKMFDSADAVDILIAQIERIDRFDIARSQVSLFFADQFTHIIFNRFISESQQLFFL</sequence>
<gene>
    <name evidence="1" type="ORF">SDC9_142325</name>
</gene>
<reference evidence="1" key="1">
    <citation type="submission" date="2019-08" db="EMBL/GenBank/DDBJ databases">
        <authorList>
            <person name="Kucharzyk K."/>
            <person name="Murdoch R.W."/>
            <person name="Higgins S."/>
            <person name="Loffler F."/>
        </authorList>
    </citation>
    <scope>NUCLEOTIDE SEQUENCE</scope>
</reference>
<protein>
    <submittedName>
        <fullName evidence="1">Uncharacterized protein</fullName>
    </submittedName>
</protein>